<name>A0A0F9J418_9ZZZZ</name>
<dbReference type="AlphaFoldDB" id="A0A0F9J418"/>
<feature type="region of interest" description="Disordered" evidence="1">
    <location>
        <begin position="1"/>
        <end position="31"/>
    </location>
</feature>
<proteinExistence type="predicted"/>
<comment type="caution">
    <text evidence="2">The sequence shown here is derived from an EMBL/GenBank/DDBJ whole genome shotgun (WGS) entry which is preliminary data.</text>
</comment>
<accession>A0A0F9J418</accession>
<organism evidence="2">
    <name type="scientific">marine sediment metagenome</name>
    <dbReference type="NCBI Taxonomy" id="412755"/>
    <lineage>
        <taxon>unclassified sequences</taxon>
        <taxon>metagenomes</taxon>
        <taxon>ecological metagenomes</taxon>
    </lineage>
</organism>
<evidence type="ECO:0000256" key="1">
    <source>
        <dbReference type="SAM" id="MobiDB-lite"/>
    </source>
</evidence>
<feature type="compositionally biased region" description="Low complexity" evidence="1">
    <location>
        <begin position="85"/>
        <end position="99"/>
    </location>
</feature>
<reference evidence="2" key="1">
    <citation type="journal article" date="2015" name="Nature">
        <title>Complex archaea that bridge the gap between prokaryotes and eukaryotes.</title>
        <authorList>
            <person name="Spang A."/>
            <person name="Saw J.H."/>
            <person name="Jorgensen S.L."/>
            <person name="Zaremba-Niedzwiedzka K."/>
            <person name="Martijn J."/>
            <person name="Lind A.E."/>
            <person name="van Eijk R."/>
            <person name="Schleper C."/>
            <person name="Guy L."/>
            <person name="Ettema T.J."/>
        </authorList>
    </citation>
    <scope>NUCLEOTIDE SEQUENCE</scope>
</reference>
<protein>
    <submittedName>
        <fullName evidence="2">Uncharacterized protein</fullName>
    </submittedName>
</protein>
<evidence type="ECO:0000313" key="2">
    <source>
        <dbReference type="EMBL" id="KKM00686.1"/>
    </source>
</evidence>
<dbReference type="EMBL" id="LAZR01017375">
    <property type="protein sequence ID" value="KKM00686.1"/>
    <property type="molecule type" value="Genomic_DNA"/>
</dbReference>
<sequence length="99" mass="10854">MSHAAPEGRKFPPRLIPIINEKNSGTDEKAKPSLDTGAINVVIIGIKINAVGVFATTPEIKLIIISIIKDKIKGFNFKRDHSKNLSKSSHSKTSNDYIQ</sequence>
<feature type="compositionally biased region" description="Basic and acidic residues" evidence="1">
    <location>
        <begin position="1"/>
        <end position="10"/>
    </location>
</feature>
<gene>
    <name evidence="2" type="ORF">LCGC14_1801960</name>
</gene>
<feature type="region of interest" description="Disordered" evidence="1">
    <location>
        <begin position="79"/>
        <end position="99"/>
    </location>
</feature>